<organism evidence="4 5">
    <name type="scientific">Dicentrarchus labrax</name>
    <name type="common">European seabass</name>
    <name type="synonym">Morone labrax</name>
    <dbReference type="NCBI Taxonomy" id="13489"/>
    <lineage>
        <taxon>Eukaryota</taxon>
        <taxon>Metazoa</taxon>
        <taxon>Chordata</taxon>
        <taxon>Craniata</taxon>
        <taxon>Vertebrata</taxon>
        <taxon>Euteleostomi</taxon>
        <taxon>Actinopterygii</taxon>
        <taxon>Neopterygii</taxon>
        <taxon>Teleostei</taxon>
        <taxon>Neoteleostei</taxon>
        <taxon>Acanthomorphata</taxon>
        <taxon>Eupercaria</taxon>
        <taxon>Moronidae</taxon>
        <taxon>Dicentrarchus</taxon>
    </lineage>
</organism>
<name>A0A8C4I3P9_DICLA</name>
<keyword evidence="2" id="KW-1133">Transmembrane helix</keyword>
<dbReference type="PRINTS" id="PR00625">
    <property type="entry name" value="JDOMAIN"/>
</dbReference>
<dbReference type="Ensembl" id="ENSDLAT00005054542.2">
    <property type="protein sequence ID" value="ENSDLAP00005051214.2"/>
    <property type="gene ID" value="ENSDLAG00005022276.2"/>
</dbReference>
<dbReference type="SUPFAM" id="SSF46565">
    <property type="entry name" value="Chaperone J-domain"/>
    <property type="match status" value="1"/>
</dbReference>
<protein>
    <recommendedName>
        <fullName evidence="3">J domain-containing protein</fullName>
    </recommendedName>
</protein>
<keyword evidence="2" id="KW-0812">Transmembrane</keyword>
<accession>A0A8C4I3P9</accession>
<dbReference type="GeneTree" id="ENSGT00510000048685"/>
<evidence type="ECO:0000259" key="3">
    <source>
        <dbReference type="PROSITE" id="PS50076"/>
    </source>
</evidence>
<evidence type="ECO:0000256" key="1">
    <source>
        <dbReference type="SAM" id="MobiDB-lite"/>
    </source>
</evidence>
<dbReference type="SMART" id="SM00271">
    <property type="entry name" value="DnaJ"/>
    <property type="match status" value="1"/>
</dbReference>
<dbReference type="InterPro" id="IPR036869">
    <property type="entry name" value="J_dom_sf"/>
</dbReference>
<evidence type="ECO:0000313" key="5">
    <source>
        <dbReference type="Proteomes" id="UP000694389"/>
    </source>
</evidence>
<dbReference type="PROSITE" id="PS50076">
    <property type="entry name" value="DNAJ_2"/>
    <property type="match status" value="1"/>
</dbReference>
<dbReference type="InterPro" id="IPR053025">
    <property type="entry name" value="Mito_ATP_Synthase-Asso"/>
</dbReference>
<dbReference type="PANTHER" id="PTHR44873">
    <property type="entry name" value="DNAJ HOMOLOG SUBFAMILY C MEMBER 30, MITOCHONDRIAL"/>
    <property type="match status" value="1"/>
</dbReference>
<dbReference type="PANTHER" id="PTHR44873:SF1">
    <property type="entry name" value="DNAJ HOMOLOG SUBFAMILY C MEMBER 30, MITOCHONDRIAL"/>
    <property type="match status" value="1"/>
</dbReference>
<dbReference type="Pfam" id="PF00226">
    <property type="entry name" value="DnaJ"/>
    <property type="match status" value="1"/>
</dbReference>
<feature type="domain" description="J" evidence="3">
    <location>
        <begin position="36"/>
        <end position="101"/>
    </location>
</feature>
<dbReference type="Proteomes" id="UP000694389">
    <property type="component" value="Unassembled WGS sequence"/>
</dbReference>
<feature type="region of interest" description="Disordered" evidence="1">
    <location>
        <begin position="116"/>
        <end position="138"/>
    </location>
</feature>
<dbReference type="Gene3D" id="1.10.287.110">
    <property type="entry name" value="DnaJ domain"/>
    <property type="match status" value="1"/>
</dbReference>
<feature type="compositionally biased region" description="Polar residues" evidence="1">
    <location>
        <begin position="116"/>
        <end position="129"/>
    </location>
</feature>
<dbReference type="AlphaFoldDB" id="A0A8C4I3P9"/>
<sequence length="206" mass="23107">LATAQTFLTLTTVKNKVKYRIFSPLKSEPLYKTKTGYYEILEVTPTATQGQIKAAYYKQSFVYHPDRNAGSDEATLRFSEISEAYTVLGNKTLRKKYDLGLLSLADLVAVARPSAKDTTGSSAKQQTGGRRSAADPNSLGGIFDFDKFFKAHYTEQLQREREFRARKEEMLRKKQEKTEDGNLSKISQVGILMMLAMAVAVLISLK</sequence>
<keyword evidence="2" id="KW-0472">Membrane</keyword>
<dbReference type="CDD" id="cd06257">
    <property type="entry name" value="DnaJ"/>
    <property type="match status" value="1"/>
</dbReference>
<keyword evidence="5" id="KW-1185">Reference proteome</keyword>
<evidence type="ECO:0000313" key="4">
    <source>
        <dbReference type="Ensembl" id="ENSDLAP00005051214.2"/>
    </source>
</evidence>
<dbReference type="InterPro" id="IPR001623">
    <property type="entry name" value="DnaJ_domain"/>
</dbReference>
<evidence type="ECO:0000256" key="2">
    <source>
        <dbReference type="SAM" id="Phobius"/>
    </source>
</evidence>
<reference evidence="4" key="1">
    <citation type="submission" date="2025-08" db="UniProtKB">
        <authorList>
            <consortium name="Ensembl"/>
        </authorList>
    </citation>
    <scope>IDENTIFICATION</scope>
</reference>
<reference evidence="4" key="2">
    <citation type="submission" date="2025-09" db="UniProtKB">
        <authorList>
            <consortium name="Ensembl"/>
        </authorList>
    </citation>
    <scope>IDENTIFICATION</scope>
</reference>
<feature type="transmembrane region" description="Helical" evidence="2">
    <location>
        <begin position="186"/>
        <end position="205"/>
    </location>
</feature>
<proteinExistence type="predicted"/>